<evidence type="ECO:0008006" key="4">
    <source>
        <dbReference type="Google" id="ProtNLM"/>
    </source>
</evidence>
<accession>A0A644W8W1</accession>
<dbReference type="InterPro" id="IPR032533">
    <property type="entry name" value="DUF4954"/>
</dbReference>
<dbReference type="AlphaFoldDB" id="A0A644W8W1"/>
<comment type="caution">
    <text evidence="3">The sequence shown here is derived from an EMBL/GenBank/DDBJ whole genome shotgun (WGS) entry which is preliminary data.</text>
</comment>
<evidence type="ECO:0000259" key="2">
    <source>
        <dbReference type="Pfam" id="PF20683"/>
    </source>
</evidence>
<feature type="domain" description="DUF6819" evidence="2">
    <location>
        <begin position="577"/>
        <end position="714"/>
    </location>
</feature>
<evidence type="ECO:0000259" key="1">
    <source>
        <dbReference type="Pfam" id="PF16314"/>
    </source>
</evidence>
<protein>
    <recommendedName>
        <fullName evidence="4">DUF4954 domain-containing protein</fullName>
    </recommendedName>
</protein>
<gene>
    <name evidence="3" type="ORF">SDC9_46241</name>
</gene>
<dbReference type="EMBL" id="VSSQ01000703">
    <property type="protein sequence ID" value="MPM00019.1"/>
    <property type="molecule type" value="Genomic_DNA"/>
</dbReference>
<feature type="domain" description="DUF4954" evidence="1">
    <location>
        <begin position="44"/>
        <end position="485"/>
    </location>
</feature>
<dbReference type="InterPro" id="IPR011004">
    <property type="entry name" value="Trimer_LpxA-like_sf"/>
</dbReference>
<name>A0A644W8W1_9ZZZZ</name>
<organism evidence="3">
    <name type="scientific">bioreactor metagenome</name>
    <dbReference type="NCBI Taxonomy" id="1076179"/>
    <lineage>
        <taxon>unclassified sequences</taxon>
        <taxon>metagenomes</taxon>
        <taxon>ecological metagenomes</taxon>
    </lineage>
</organism>
<proteinExistence type="predicted"/>
<dbReference type="SUPFAM" id="SSF51161">
    <property type="entry name" value="Trimeric LpxA-like enzymes"/>
    <property type="match status" value="1"/>
</dbReference>
<dbReference type="Gene3D" id="2.160.10.10">
    <property type="entry name" value="Hexapeptide repeat proteins"/>
    <property type="match status" value="1"/>
</dbReference>
<evidence type="ECO:0000313" key="3">
    <source>
        <dbReference type="EMBL" id="MPM00019.1"/>
    </source>
</evidence>
<reference evidence="3" key="1">
    <citation type="submission" date="2019-08" db="EMBL/GenBank/DDBJ databases">
        <authorList>
            <person name="Kucharzyk K."/>
            <person name="Murdoch R.W."/>
            <person name="Higgins S."/>
            <person name="Loffler F."/>
        </authorList>
    </citation>
    <scope>NUCLEOTIDE SEQUENCE</scope>
</reference>
<dbReference type="Pfam" id="PF16314">
    <property type="entry name" value="DUF4954"/>
    <property type="match status" value="1"/>
</dbReference>
<dbReference type="Pfam" id="PF20683">
    <property type="entry name" value="DUF6819"/>
    <property type="match status" value="1"/>
</dbReference>
<dbReference type="InterPro" id="IPR049208">
    <property type="entry name" value="DUF6819"/>
</dbReference>
<sequence length="729" mass="82991">MNDKVITLDQTRFGYDFITAPFLPAGKDEYYIRDRQNKRLSSSYRKLTKTEIKSLEENLNSSPCWNDVLVTDPFDPSLIRNSEFYGLIRIGKMDKSIVSFHDFSVPVGIANSRIVSCDIGDHCAILDCAYLSHYIIDHHVILYRIGEMQTTNHAKFGSGILKEGEDEDVRITIDIMNEAGGRTIRPFDGILPSDAFLWGTYRDDQVLMRTFEELTEKTMDNRRGYYGYVGEQSVVKSCDTIKDVWIGPGSYIKGANKLKNLMLRSTLAEPVQIGEGVELVNGIIGSGSRIFYGCKAIRFIMGDNCNLKYGARLIHSFLGDNSTVSCCELLSNLVFSGHEQHHNNSFLIASLIMGQSNMAAGANIGSNHNSRGNDGEMVAGRGFWPALSSTLKYDCKFASYVLITKGNYPHELNIALPFSLLSADTKESRRVVMPAYWWMYNLYALERNSYKYRKRDKRKVIRQHIETEYLAPDTVNEIFHACDLLCLWVAQNFNRAHASNEEQKNLIRMGKELILNKASEVSSLHVYAWGLENSNEPVEILKVVEAYQAYQEMLLYYGVKTLSAYCLATGQSIASFQEKESIRREDWLNVGGQLVPASRVETLKADLKAKVVTSWDEVHQIYETWFASYEEDRAIHALATLYQALGTKQVNSGQWEDLVEEVVRIRLHIENQVFKTKEKDFNNRFRESTYRNLAERDAVLGSLDDNPFIQESRQITEQVLSQIRSVSFA</sequence>